<organism evidence="2 3">
    <name type="scientific">Kitasatospora acidiphila</name>
    <dbReference type="NCBI Taxonomy" id="2567942"/>
    <lineage>
        <taxon>Bacteria</taxon>
        <taxon>Bacillati</taxon>
        <taxon>Actinomycetota</taxon>
        <taxon>Actinomycetes</taxon>
        <taxon>Kitasatosporales</taxon>
        <taxon>Streptomycetaceae</taxon>
        <taxon>Kitasatospora</taxon>
    </lineage>
</organism>
<dbReference type="OrthoDB" id="3872708at2"/>
<dbReference type="Pfam" id="PF07336">
    <property type="entry name" value="ABATE"/>
    <property type="match status" value="1"/>
</dbReference>
<proteinExistence type="predicted"/>
<keyword evidence="3" id="KW-1185">Reference proteome</keyword>
<gene>
    <name evidence="2" type="ORF">E6W39_19430</name>
</gene>
<dbReference type="EMBL" id="VIGB01000003">
    <property type="protein sequence ID" value="TQF04005.1"/>
    <property type="molecule type" value="Genomic_DNA"/>
</dbReference>
<dbReference type="SUPFAM" id="SSF160904">
    <property type="entry name" value="Jann2411-like"/>
    <property type="match status" value="1"/>
</dbReference>
<evidence type="ECO:0000313" key="2">
    <source>
        <dbReference type="EMBL" id="TQF04005.1"/>
    </source>
</evidence>
<dbReference type="InterPro" id="IPR021005">
    <property type="entry name" value="Znf_CGNR"/>
</dbReference>
<dbReference type="Proteomes" id="UP000319103">
    <property type="component" value="Unassembled WGS sequence"/>
</dbReference>
<dbReference type="RefSeq" id="WP_141634599.1">
    <property type="nucleotide sequence ID" value="NZ_VIGB01000003.1"/>
</dbReference>
<accession>A0A540W4N5</accession>
<protein>
    <recommendedName>
        <fullName evidence="1">Zinc finger CGNR domain-containing protein</fullName>
    </recommendedName>
</protein>
<dbReference type="InterPro" id="IPR023286">
    <property type="entry name" value="ABATE_dom_sf"/>
</dbReference>
<dbReference type="InterPro" id="IPR010852">
    <property type="entry name" value="ABATE"/>
</dbReference>
<dbReference type="AlphaFoldDB" id="A0A540W4N5"/>
<name>A0A540W4N5_9ACTN</name>
<dbReference type="PANTHER" id="PTHR35525">
    <property type="entry name" value="BLL6575 PROTEIN"/>
    <property type="match status" value="1"/>
</dbReference>
<dbReference type="PANTHER" id="PTHR35525:SF3">
    <property type="entry name" value="BLL6575 PROTEIN"/>
    <property type="match status" value="1"/>
</dbReference>
<evidence type="ECO:0000313" key="3">
    <source>
        <dbReference type="Proteomes" id="UP000319103"/>
    </source>
</evidence>
<feature type="domain" description="Zinc finger CGNR" evidence="1">
    <location>
        <begin position="123"/>
        <end position="162"/>
    </location>
</feature>
<sequence>MTASAIEFANTVVAKRGTLRDGLDGWLAEAGHPAAADRFRELRDAVRGLLSAATGGGEFAAADLAVVNAASSAAPRWPVLAHEADGTLTVREESVRADRTAEALAELAQDAVHLLGGPQRQELRACQGPGCVQFFVKDHPRREWCGPGCGNRARAARHYQKHREQQAS</sequence>
<reference evidence="2 3" key="1">
    <citation type="submission" date="2019-06" db="EMBL/GenBank/DDBJ databases">
        <title>Description of Kitasatospora acidophila sp. nov. isolated from pine grove soil, and reclassification of Streptomyces novaecaesareae to Kitasatospora novaeceasareae comb. nov.</title>
        <authorList>
            <person name="Kim M.J."/>
        </authorList>
    </citation>
    <scope>NUCLEOTIDE SEQUENCE [LARGE SCALE GENOMIC DNA]</scope>
    <source>
        <strain evidence="2 3">MMS16-CNU292</strain>
    </source>
</reference>
<dbReference type="Gene3D" id="1.10.3300.10">
    <property type="entry name" value="Jann2411-like domain"/>
    <property type="match status" value="1"/>
</dbReference>
<dbReference type="Pfam" id="PF11706">
    <property type="entry name" value="zf-CGNR"/>
    <property type="match status" value="1"/>
</dbReference>
<comment type="caution">
    <text evidence="2">The sequence shown here is derived from an EMBL/GenBank/DDBJ whole genome shotgun (WGS) entry which is preliminary data.</text>
</comment>
<evidence type="ECO:0000259" key="1">
    <source>
        <dbReference type="Pfam" id="PF11706"/>
    </source>
</evidence>